<proteinExistence type="predicted"/>
<dbReference type="Proteomes" id="UP001295469">
    <property type="component" value="Chromosome C08"/>
</dbReference>
<dbReference type="EMBL" id="HG994372">
    <property type="protein sequence ID" value="CAF2110150.1"/>
    <property type="molecule type" value="Genomic_DNA"/>
</dbReference>
<dbReference type="AlphaFoldDB" id="A0A816UL08"/>
<organism evidence="1">
    <name type="scientific">Brassica napus</name>
    <name type="common">Rape</name>
    <dbReference type="NCBI Taxonomy" id="3708"/>
    <lineage>
        <taxon>Eukaryota</taxon>
        <taxon>Viridiplantae</taxon>
        <taxon>Streptophyta</taxon>
        <taxon>Embryophyta</taxon>
        <taxon>Tracheophyta</taxon>
        <taxon>Spermatophyta</taxon>
        <taxon>Magnoliopsida</taxon>
        <taxon>eudicotyledons</taxon>
        <taxon>Gunneridae</taxon>
        <taxon>Pentapetalae</taxon>
        <taxon>rosids</taxon>
        <taxon>malvids</taxon>
        <taxon>Brassicales</taxon>
        <taxon>Brassicaceae</taxon>
        <taxon>Brassiceae</taxon>
        <taxon>Brassica</taxon>
    </lineage>
</organism>
<name>A0A816UL08_BRANA</name>
<gene>
    <name evidence="1" type="ORF">DARMORV10_C08P22420.1</name>
</gene>
<accession>A0A816UL08</accession>
<reference evidence="1" key="1">
    <citation type="submission" date="2021-01" db="EMBL/GenBank/DDBJ databases">
        <authorList>
            <consortium name="Genoscope - CEA"/>
            <person name="William W."/>
        </authorList>
    </citation>
    <scope>NUCLEOTIDE SEQUENCE</scope>
</reference>
<sequence length="51" mass="5752">LRLFASPSVLSKSKLHGEEENQDLTIFLCGSTNLQLLKFICEFNENQQPLG</sequence>
<evidence type="ECO:0000313" key="1">
    <source>
        <dbReference type="EMBL" id="CAF2110150.1"/>
    </source>
</evidence>
<feature type="non-terminal residue" evidence="1">
    <location>
        <position position="1"/>
    </location>
</feature>
<protein>
    <submittedName>
        <fullName evidence="1">(rape) hypothetical protein</fullName>
    </submittedName>
</protein>